<evidence type="ECO:0000313" key="3">
    <source>
        <dbReference type="Proteomes" id="UP000077755"/>
    </source>
</evidence>
<gene>
    <name evidence="2" type="ORF">DCAR_0521285</name>
</gene>
<feature type="region of interest" description="Disordered" evidence="1">
    <location>
        <begin position="1"/>
        <end position="67"/>
    </location>
</feature>
<dbReference type="AlphaFoldDB" id="A0AAF0X7R2"/>
<dbReference type="PANTHER" id="PTHR36032:SF1">
    <property type="entry name" value="PHOSPHOPANTOTHENATE--CYSTEINE LIGASE 2"/>
    <property type="match status" value="1"/>
</dbReference>
<sequence length="161" mass="17641">MLEKPAGDSSNVKRYAPPNQRNRLGRRKSAGGEKLERASSYGSEGDKAQVAASRNFPAADRKDASSSMLVNENAPARLISLHGCCESEAFQLLNDRWAAAMDAYNSPSIDVGERPIMYSGNGASAWGHFRLPHQCMNFGLQMDFLNELKRAMWKANGSSNT</sequence>
<dbReference type="PANTHER" id="PTHR36032">
    <property type="entry name" value="PHOSPHOPANTOTHENATE--CYSTEINE LIGASE 2"/>
    <property type="match status" value="1"/>
</dbReference>
<dbReference type="Proteomes" id="UP000077755">
    <property type="component" value="Chromosome 5"/>
</dbReference>
<organism evidence="2 3">
    <name type="scientific">Daucus carota subsp. sativus</name>
    <name type="common">Carrot</name>
    <dbReference type="NCBI Taxonomy" id="79200"/>
    <lineage>
        <taxon>Eukaryota</taxon>
        <taxon>Viridiplantae</taxon>
        <taxon>Streptophyta</taxon>
        <taxon>Embryophyta</taxon>
        <taxon>Tracheophyta</taxon>
        <taxon>Spermatophyta</taxon>
        <taxon>Magnoliopsida</taxon>
        <taxon>eudicotyledons</taxon>
        <taxon>Gunneridae</taxon>
        <taxon>Pentapetalae</taxon>
        <taxon>asterids</taxon>
        <taxon>campanulids</taxon>
        <taxon>Apiales</taxon>
        <taxon>Apiaceae</taxon>
        <taxon>Apioideae</taxon>
        <taxon>Scandiceae</taxon>
        <taxon>Daucinae</taxon>
        <taxon>Daucus</taxon>
        <taxon>Daucus sect. Daucus</taxon>
    </lineage>
</organism>
<reference evidence="2" key="2">
    <citation type="submission" date="2022-03" db="EMBL/GenBank/DDBJ databases">
        <title>Draft title - Genomic analysis of global carrot germplasm unveils the trajectory of domestication and the origin of high carotenoid orange carrot.</title>
        <authorList>
            <person name="Iorizzo M."/>
            <person name="Ellison S."/>
            <person name="Senalik D."/>
            <person name="Macko-Podgorni A."/>
            <person name="Grzebelus D."/>
            <person name="Bostan H."/>
            <person name="Rolling W."/>
            <person name="Curaba J."/>
            <person name="Simon P."/>
        </authorList>
    </citation>
    <scope>NUCLEOTIDE SEQUENCE</scope>
    <source>
        <tissue evidence="2">Leaf</tissue>
    </source>
</reference>
<keyword evidence="3" id="KW-1185">Reference proteome</keyword>
<proteinExistence type="predicted"/>
<dbReference type="EMBL" id="CP093347">
    <property type="protein sequence ID" value="WOH01899.1"/>
    <property type="molecule type" value="Genomic_DNA"/>
</dbReference>
<name>A0AAF0X7R2_DAUCS</name>
<evidence type="ECO:0000256" key="1">
    <source>
        <dbReference type="SAM" id="MobiDB-lite"/>
    </source>
</evidence>
<accession>A0AAF0X7R2</accession>
<evidence type="ECO:0000313" key="2">
    <source>
        <dbReference type="EMBL" id="WOH01899.1"/>
    </source>
</evidence>
<protein>
    <submittedName>
        <fullName evidence="2">Uncharacterized protein</fullName>
    </submittedName>
</protein>
<reference evidence="2" key="1">
    <citation type="journal article" date="2016" name="Nat. Genet.">
        <title>A high-quality carrot genome assembly provides new insights into carotenoid accumulation and asterid genome evolution.</title>
        <authorList>
            <person name="Iorizzo M."/>
            <person name="Ellison S."/>
            <person name="Senalik D."/>
            <person name="Zeng P."/>
            <person name="Satapoomin P."/>
            <person name="Huang J."/>
            <person name="Bowman M."/>
            <person name="Iovene M."/>
            <person name="Sanseverino W."/>
            <person name="Cavagnaro P."/>
            <person name="Yildiz M."/>
            <person name="Macko-Podgorni A."/>
            <person name="Moranska E."/>
            <person name="Grzebelus E."/>
            <person name="Grzebelus D."/>
            <person name="Ashrafi H."/>
            <person name="Zheng Z."/>
            <person name="Cheng S."/>
            <person name="Spooner D."/>
            <person name="Van Deynze A."/>
            <person name="Simon P."/>
        </authorList>
    </citation>
    <scope>NUCLEOTIDE SEQUENCE</scope>
    <source>
        <tissue evidence="2">Leaf</tissue>
    </source>
</reference>